<organism evidence="1 2">
    <name type="scientific">Lasiodiplodia mahajangana</name>
    <dbReference type="NCBI Taxonomy" id="1108764"/>
    <lineage>
        <taxon>Eukaryota</taxon>
        <taxon>Fungi</taxon>
        <taxon>Dikarya</taxon>
        <taxon>Ascomycota</taxon>
        <taxon>Pezizomycotina</taxon>
        <taxon>Dothideomycetes</taxon>
        <taxon>Dothideomycetes incertae sedis</taxon>
        <taxon>Botryosphaeriales</taxon>
        <taxon>Botryosphaeriaceae</taxon>
        <taxon>Lasiodiplodia</taxon>
    </lineage>
</organism>
<accession>A0ACC2J3G3</accession>
<protein>
    <submittedName>
        <fullName evidence="1">Uncharacterized protein</fullName>
    </submittedName>
</protein>
<gene>
    <name evidence="1" type="ORF">O1611_g9955</name>
</gene>
<proteinExistence type="predicted"/>
<evidence type="ECO:0000313" key="2">
    <source>
        <dbReference type="Proteomes" id="UP001153332"/>
    </source>
</evidence>
<reference evidence="1" key="1">
    <citation type="submission" date="2022-12" db="EMBL/GenBank/DDBJ databases">
        <title>Genome Sequence of Lasiodiplodia mahajangana.</title>
        <authorList>
            <person name="Buettner E."/>
        </authorList>
    </citation>
    <scope>NUCLEOTIDE SEQUENCE</scope>
    <source>
        <strain evidence="1">VT137</strain>
    </source>
</reference>
<evidence type="ECO:0000313" key="1">
    <source>
        <dbReference type="EMBL" id="KAJ8121999.1"/>
    </source>
</evidence>
<comment type="caution">
    <text evidence="1">The sequence shown here is derived from an EMBL/GenBank/DDBJ whole genome shotgun (WGS) entry which is preliminary data.</text>
</comment>
<dbReference type="EMBL" id="JAPUUL010003675">
    <property type="protein sequence ID" value="KAJ8121999.1"/>
    <property type="molecule type" value="Genomic_DNA"/>
</dbReference>
<keyword evidence="2" id="KW-1185">Reference proteome</keyword>
<dbReference type="Proteomes" id="UP001153332">
    <property type="component" value="Unassembled WGS sequence"/>
</dbReference>
<name>A0ACC2J3G3_9PEZI</name>
<sequence>MPDPSANTPRLEDPWPTDENRTSIENLERLSTHDISSEKPATPDDTAASNDVDPYLVTWDGPDDPANPYNWPQWKKWAATLLVSLGGMVTLMSSTMIAPALPTISEDLDIDDATTQLTLSIFVLSYAIGPMVLAPMSEVFGRKPVWLLSGAFYILWNTVCGFAKTNGVLVVGRFFAGLGGSAQYAIEFPVLSDCWAPEQRGLSFAIATFLPLLGPAIGPILGGVLTGTVGWPWIFFVLSIFDGVLLFCAFFFFPETFANIILQCYVIGVSGAFSLEVPDIQRKAKKLRQERNANYYTEQEKDGKTLSKLLAVSLARPCRLVLTHPHIQLMSFFLALNYGILYIVQSTFAELWIEFYGQSVTVSGLHYIAIALGCIIAAQVGARFMDRIWKLLKERAQGETRPEYRVPLLVPGAVLMPVGLFWYGWTAQSRQFWILPDIGIAIFSCGTIISTQAMQAYVMDSYPAFVASATAASQLLRNITAFTFPLFGPRLYKSLGYGWGNSVLAFLFVAIGFPAPLILWKFGAKLRLLKAHQV</sequence>